<dbReference type="GO" id="GO:0016020">
    <property type="term" value="C:membrane"/>
    <property type="evidence" value="ECO:0007669"/>
    <property type="project" value="UniProtKB-SubCell"/>
</dbReference>
<dbReference type="NCBIfam" id="TIGR03057">
    <property type="entry name" value="xxxLxxG_by_4"/>
    <property type="match status" value="5"/>
</dbReference>
<dbReference type="InterPro" id="IPR051328">
    <property type="entry name" value="T7SS_ABC-Transporter"/>
</dbReference>
<proteinExistence type="predicted"/>
<dbReference type="HOGENOM" id="CLU_004534_1_0_9"/>
<feature type="transmembrane region" description="Helical" evidence="5">
    <location>
        <begin position="887"/>
        <end position="910"/>
    </location>
</feature>
<evidence type="ECO:0008006" key="8">
    <source>
        <dbReference type="Google" id="ProtNLM"/>
    </source>
</evidence>
<keyword evidence="3 5" id="KW-1133">Transmembrane helix</keyword>
<dbReference type="InterPro" id="IPR017500">
    <property type="entry name" value="Phage_infect_YhgE_N"/>
</dbReference>
<keyword evidence="4 5" id="KW-0472">Membrane</keyword>
<dbReference type="PANTHER" id="PTHR43077">
    <property type="entry name" value="TRANSPORT PERMEASE YVFS-RELATED"/>
    <property type="match status" value="1"/>
</dbReference>
<dbReference type="EMBL" id="AP014680">
    <property type="protein sequence ID" value="BAP85084.1"/>
    <property type="molecule type" value="Genomic_DNA"/>
</dbReference>
<feature type="transmembrane region" description="Helical" evidence="5">
    <location>
        <begin position="805"/>
        <end position="827"/>
    </location>
</feature>
<dbReference type="AlphaFoldDB" id="A0A0A1GVQ1"/>
<evidence type="ECO:0000256" key="4">
    <source>
        <dbReference type="ARBA" id="ARBA00023136"/>
    </source>
</evidence>
<dbReference type="PANTHER" id="PTHR43077:SF5">
    <property type="entry name" value="PHAGE INFECTION PROTEIN"/>
    <property type="match status" value="1"/>
</dbReference>
<dbReference type="KEGG" id="lho:LOOC260_105270"/>
<accession>A0A0A1GVQ1</accession>
<dbReference type="Proteomes" id="UP000031620">
    <property type="component" value="Chromosome"/>
</dbReference>
<evidence type="ECO:0000313" key="7">
    <source>
        <dbReference type="Proteomes" id="UP000031620"/>
    </source>
</evidence>
<name>A0A0A1GVQ1_9LACO</name>
<gene>
    <name evidence="6" type="ORF">LOOC260_105270</name>
</gene>
<feature type="transmembrane region" description="Helical" evidence="5">
    <location>
        <begin position="834"/>
        <end position="853"/>
    </location>
</feature>
<feature type="transmembrane region" description="Helical" evidence="5">
    <location>
        <begin position="776"/>
        <end position="799"/>
    </location>
</feature>
<feature type="transmembrane region" description="Helical" evidence="5">
    <location>
        <begin position="12"/>
        <end position="34"/>
    </location>
</feature>
<evidence type="ECO:0000256" key="3">
    <source>
        <dbReference type="ARBA" id="ARBA00022989"/>
    </source>
</evidence>
<feature type="transmembrane region" description="Helical" evidence="5">
    <location>
        <begin position="741"/>
        <end position="764"/>
    </location>
</feature>
<evidence type="ECO:0000313" key="6">
    <source>
        <dbReference type="EMBL" id="BAP85084.1"/>
    </source>
</evidence>
<dbReference type="Gene3D" id="1.10.287.950">
    <property type="entry name" value="Methyl-accepting chemotaxis protein"/>
    <property type="match status" value="1"/>
</dbReference>
<protein>
    <recommendedName>
        <fullName evidence="8">YhgE/Pip domain-containing protein</fullName>
    </recommendedName>
</protein>
<dbReference type="SUPFAM" id="SSF101967">
    <property type="entry name" value="Adhesin YadA, collagen-binding domain"/>
    <property type="match status" value="2"/>
</dbReference>
<dbReference type="NCBIfam" id="TIGR03061">
    <property type="entry name" value="pip_yhgE_Nterm"/>
    <property type="match status" value="1"/>
</dbReference>
<organism evidence="6 7">
    <name type="scientific">Paucilactobacillus hokkaidonensis JCM 18461</name>
    <dbReference type="NCBI Taxonomy" id="1291742"/>
    <lineage>
        <taxon>Bacteria</taxon>
        <taxon>Bacillati</taxon>
        <taxon>Bacillota</taxon>
        <taxon>Bacilli</taxon>
        <taxon>Lactobacillales</taxon>
        <taxon>Lactobacillaceae</taxon>
        <taxon>Paucilactobacillus</taxon>
    </lineage>
</organism>
<dbReference type="STRING" id="1291742.LOOC260_105270"/>
<reference evidence="6 7" key="1">
    <citation type="submission" date="2014-11" db="EMBL/GenBank/DDBJ databases">
        <title>Complete genome sequence and analysis of Lactobacillus hokkaidonensis LOOC260T.</title>
        <authorList>
            <person name="Tanizawa Y."/>
            <person name="Tohno M."/>
            <person name="Kaminuma E."/>
            <person name="Nakamura Y."/>
            <person name="Arita M."/>
        </authorList>
    </citation>
    <scope>NUCLEOTIDE SEQUENCE [LARGE SCALE GENOMIC DNA]</scope>
    <source>
        <strain evidence="6 7">LOOC260</strain>
    </source>
</reference>
<dbReference type="RefSeq" id="WP_041092764.1">
    <property type="nucleotide sequence ID" value="NZ_AP014680.1"/>
</dbReference>
<evidence type="ECO:0000256" key="2">
    <source>
        <dbReference type="ARBA" id="ARBA00022692"/>
    </source>
</evidence>
<keyword evidence="2 5" id="KW-0812">Transmembrane</keyword>
<dbReference type="Gene3D" id="3.40.1710.10">
    <property type="entry name" value="abc type-2 transporter like domain"/>
    <property type="match status" value="1"/>
</dbReference>
<dbReference type="InterPro" id="IPR023908">
    <property type="entry name" value="xxxLxxG_rpt"/>
</dbReference>
<comment type="subcellular location">
    <subcellularLocation>
        <location evidence="1">Membrane</location>
        <topology evidence="1">Multi-pass membrane protein</topology>
    </subcellularLocation>
</comment>
<dbReference type="InterPro" id="IPR011049">
    <property type="entry name" value="Serralysin-like_metalloprot_C"/>
</dbReference>
<evidence type="ECO:0000256" key="1">
    <source>
        <dbReference type="ARBA" id="ARBA00004141"/>
    </source>
</evidence>
<evidence type="ECO:0000256" key="5">
    <source>
        <dbReference type="SAM" id="Phobius"/>
    </source>
</evidence>
<sequence length="928" mass="96707">MLSKFWSPRGRRIAYIVLACLIPAVLLIAIFNFIQYEQNAATKNIPVAVVNNDQSATNNGQKINMGQQVVNTLKKDHQVKWEFVSSAAAKKQLADGDAYLEIELPKDFSKNATTALAKHPKVSLIKLYQSKKNNFLSTMVTNTVADTVQAQVKTKVQKVYSESLLSGIKKLGDGTKQAATGTTQLNDGMVQLKDGNKEVARNLDLLATKMVTFSTGAKTLATGVNTYTAGVDTLASANKQMLAGLQQLQTSAEPLVSGTAQLATGSKTLASGVQQYTGGVTSVTSANKQVLAGLSQLNGQTGALTDATNQLASGSSSLLAGTQTFKSQLNGGINQIQSGISGSALIGTTVADMKTARQKSDTVQSEMTSLKSGMAMLDQVLPMLSSLSSAQGKITSLQNQLKLMATIAPSTDKVKTDQADANSKQKALSDAIAALPDDDANKANLQALAKQSTTATTKIGTDAQSSANAFSVVNKQAGSALTEFSDELSAASSLDTGKISQLMASIQQLETDADDLFNYTDNNLLSDEKISELEHSTDSITAGLTQLQTTANGGLDSLITGSSALSVGNGKLNASAPSLAGGIKQLFTGEQQIVLGGNQLDTNTASLVAGALTLASGNSTLAASAPALISGVDQLVSGEQQVNDGTNQLTANSAKLNSGTNQLVDGANQAQSGASQLAAGSNQVQTGLNTAADGVATLNSKLKDGADQIGTVNDGSSNVNHIATPISNKEMSADQADLKNVFAPLVLALVLFLAAVVTQLGLFMPNRKQKTLMQEPLVAIGLTALAQAIIADVVVAMLGVTVSNWFGLVFFTIIVSLLFTMICMLLYHMFGRVGVLFAVLLALIQVIVTGQVFPNAMLSGFYQAVGSILPMTYAIHGFEALINVAGYSVWGAIALLIIFTAVLGGIAYLIDLVLKRRSDNVDLPGNDE</sequence>